<comment type="caution">
    <text evidence="1">The sequence shown here is derived from an EMBL/GenBank/DDBJ whole genome shotgun (WGS) entry which is preliminary data.</text>
</comment>
<gene>
    <name evidence="1" type="ORF">CCMSSC00406_0001629</name>
</gene>
<organism evidence="1 2">
    <name type="scientific">Pleurotus cornucopiae</name>
    <name type="common">Cornucopia mushroom</name>
    <dbReference type="NCBI Taxonomy" id="5321"/>
    <lineage>
        <taxon>Eukaryota</taxon>
        <taxon>Fungi</taxon>
        <taxon>Dikarya</taxon>
        <taxon>Basidiomycota</taxon>
        <taxon>Agaricomycotina</taxon>
        <taxon>Agaricomycetes</taxon>
        <taxon>Agaricomycetidae</taxon>
        <taxon>Agaricales</taxon>
        <taxon>Pleurotineae</taxon>
        <taxon>Pleurotaceae</taxon>
        <taxon>Pleurotus</taxon>
    </lineage>
</organism>
<protein>
    <submittedName>
        <fullName evidence="1">Uncharacterized protein</fullName>
    </submittedName>
</protein>
<proteinExistence type="predicted"/>
<name>A0ACB7IP18_PLECO</name>
<evidence type="ECO:0000313" key="1">
    <source>
        <dbReference type="EMBL" id="KAG9219219.1"/>
    </source>
</evidence>
<dbReference type="Proteomes" id="UP000824881">
    <property type="component" value="Unassembled WGS sequence"/>
</dbReference>
<accession>A0ACB7IP18</accession>
<reference evidence="1 2" key="1">
    <citation type="journal article" date="2021" name="Appl. Environ. Microbiol.">
        <title>Genetic linkage and physical mapping for an oyster mushroom Pleurotus cornucopiae and QTL analysis for the trait cap color.</title>
        <authorList>
            <person name="Zhang Y."/>
            <person name="Gao W."/>
            <person name="Sonnenberg A."/>
            <person name="Chen Q."/>
            <person name="Zhang J."/>
            <person name="Huang C."/>
        </authorList>
    </citation>
    <scope>NUCLEOTIDE SEQUENCE [LARGE SCALE GENOMIC DNA]</scope>
    <source>
        <strain evidence="1">CCMSSC00406</strain>
    </source>
</reference>
<evidence type="ECO:0000313" key="2">
    <source>
        <dbReference type="Proteomes" id="UP000824881"/>
    </source>
</evidence>
<keyword evidence="2" id="KW-1185">Reference proteome</keyword>
<sequence>MSERGRSTSPRPLRDAEMAVDSEKPNAKVVIVTNLTRNVVKAHLQVIFGVYGDVAKIDLPVYGKSGQNRGKAAVEYAESQAARKAASHMDGGQLDGAVLKVELSDLPTEVLFALSNPLAYAVSPTQIQAQRGRWRLPWPGNGTATATTKGLSSSSLSQSLKNTLKVAYPSQELPSGTTQKVTQLHERWIRQKTLEVPQLLRALQSLPYKICLPFAFALSLPDTVHVLFVLFEIQPEQKSL</sequence>
<dbReference type="EMBL" id="WQMT02000009">
    <property type="protein sequence ID" value="KAG9219219.1"/>
    <property type="molecule type" value="Genomic_DNA"/>
</dbReference>